<evidence type="ECO:0000256" key="2">
    <source>
        <dbReference type="SAM" id="Phobius"/>
    </source>
</evidence>
<evidence type="ECO:0000313" key="5">
    <source>
        <dbReference type="Proteomes" id="UP000757232"/>
    </source>
</evidence>
<dbReference type="Proteomes" id="UP000757232">
    <property type="component" value="Unassembled WGS sequence"/>
</dbReference>
<dbReference type="PANTHER" id="PTHR43135">
    <property type="entry name" value="ALPHA-D-RIBOSE 1-METHYLPHOSPHONATE 5-TRIPHOSPHATE DIPHOSPHATASE"/>
    <property type="match status" value="1"/>
</dbReference>
<comment type="caution">
    <text evidence="4">The sequence shown here is derived from an EMBL/GenBank/DDBJ whole genome shotgun (WGS) entry which is preliminary data.</text>
</comment>
<feature type="domain" description="Amidohydrolase-related" evidence="3">
    <location>
        <begin position="1177"/>
        <end position="1256"/>
    </location>
</feature>
<protein>
    <recommendedName>
        <fullName evidence="3">Amidohydrolase-related domain-containing protein</fullName>
    </recommendedName>
</protein>
<name>A0A9Q5N1D8_SANBA</name>
<dbReference type="InterPro" id="IPR011659">
    <property type="entry name" value="WD40"/>
</dbReference>
<feature type="region of interest" description="Disordered" evidence="1">
    <location>
        <begin position="1"/>
        <end position="22"/>
    </location>
</feature>
<dbReference type="PANTHER" id="PTHR43135:SF3">
    <property type="entry name" value="ALPHA-D-RIBOSE 1-METHYLPHOSPHONATE 5-TRIPHOSPHATE DIPHOSPHATASE"/>
    <property type="match status" value="1"/>
</dbReference>
<evidence type="ECO:0000313" key="4">
    <source>
        <dbReference type="EMBL" id="OCB86207.1"/>
    </source>
</evidence>
<organism evidence="4 5">
    <name type="scientific">Sanghuangporus baumii</name>
    <name type="common">Phellinus baumii</name>
    <dbReference type="NCBI Taxonomy" id="108892"/>
    <lineage>
        <taxon>Eukaryota</taxon>
        <taxon>Fungi</taxon>
        <taxon>Dikarya</taxon>
        <taxon>Basidiomycota</taxon>
        <taxon>Agaricomycotina</taxon>
        <taxon>Agaricomycetes</taxon>
        <taxon>Hymenochaetales</taxon>
        <taxon>Hymenochaetaceae</taxon>
        <taxon>Sanghuangporus</taxon>
    </lineage>
</organism>
<proteinExistence type="predicted"/>
<dbReference type="SUPFAM" id="SSF51338">
    <property type="entry name" value="Composite domain of metallo-dependent hydrolases"/>
    <property type="match status" value="1"/>
</dbReference>
<dbReference type="Gene3D" id="2.30.40.10">
    <property type="entry name" value="Urease, subunit C, domain 1"/>
    <property type="match status" value="1"/>
</dbReference>
<dbReference type="InterPro" id="IPR032466">
    <property type="entry name" value="Metal_Hydrolase"/>
</dbReference>
<dbReference type="InterPro" id="IPR006680">
    <property type="entry name" value="Amidohydro-rel"/>
</dbReference>
<dbReference type="OrthoDB" id="194468at2759"/>
<feature type="transmembrane region" description="Helical" evidence="2">
    <location>
        <begin position="35"/>
        <end position="56"/>
    </location>
</feature>
<dbReference type="GO" id="GO:0016810">
    <property type="term" value="F:hydrolase activity, acting on carbon-nitrogen (but not peptide) bonds"/>
    <property type="evidence" value="ECO:0007669"/>
    <property type="project" value="InterPro"/>
</dbReference>
<dbReference type="EMBL" id="LNZH02000204">
    <property type="protein sequence ID" value="OCB86207.1"/>
    <property type="molecule type" value="Genomic_DNA"/>
</dbReference>
<accession>A0A9Q5N1D8</accession>
<dbReference type="Pfam" id="PF01979">
    <property type="entry name" value="Amidohydro_1"/>
    <property type="match status" value="1"/>
</dbReference>
<dbReference type="Gene3D" id="3.30.110.90">
    <property type="entry name" value="Amidohydrolase"/>
    <property type="match status" value="1"/>
</dbReference>
<dbReference type="InterPro" id="IPR011059">
    <property type="entry name" value="Metal-dep_hydrolase_composite"/>
</dbReference>
<gene>
    <name evidence="4" type="ORF">A7U60_g6796</name>
</gene>
<dbReference type="Gene3D" id="1.20.58.520">
    <property type="entry name" value="Amidohydrolase"/>
    <property type="match status" value="1"/>
</dbReference>
<dbReference type="SUPFAM" id="SSF69304">
    <property type="entry name" value="Tricorn protease N-terminal domain"/>
    <property type="match status" value="1"/>
</dbReference>
<dbReference type="InterPro" id="IPR051781">
    <property type="entry name" value="Metallo-dep_Hydrolase"/>
</dbReference>
<keyword evidence="2" id="KW-1133">Transmembrane helix</keyword>
<keyword evidence="5" id="KW-1185">Reference proteome</keyword>
<reference evidence="4" key="1">
    <citation type="submission" date="2016-06" db="EMBL/GenBank/DDBJ databases">
        <title>Draft Genome sequence of the fungus Inonotus baumii.</title>
        <authorList>
            <person name="Zhu H."/>
            <person name="Lin W."/>
        </authorList>
    </citation>
    <scope>NUCLEOTIDE SEQUENCE</scope>
    <source>
        <strain evidence="4">821</strain>
    </source>
</reference>
<evidence type="ECO:0000259" key="3">
    <source>
        <dbReference type="Pfam" id="PF01979"/>
    </source>
</evidence>
<dbReference type="Pfam" id="PF07676">
    <property type="entry name" value="PD40"/>
    <property type="match status" value="1"/>
</dbReference>
<dbReference type="Gene3D" id="3.40.50.10910">
    <property type="entry name" value="Amidohydrolase"/>
    <property type="match status" value="1"/>
</dbReference>
<keyword evidence="2" id="KW-0472">Membrane</keyword>
<keyword evidence="2" id="KW-0812">Transmembrane</keyword>
<dbReference type="SUPFAM" id="SSF82171">
    <property type="entry name" value="DPP6 N-terminal domain-like"/>
    <property type="match status" value="1"/>
</dbReference>
<evidence type="ECO:0000256" key="1">
    <source>
        <dbReference type="SAM" id="MobiDB-lite"/>
    </source>
</evidence>
<sequence>MFSRERDSPVMDADKEKPPENWLHRRRPANRLSQLGRVLFVLCGAVQATVLFTGLFRRFSQYHVVAPGSSRLAKVDPADEWRDDVFPIREQTPWDISTDFPYPRTLTFDVHEGTWLRLDVHPVSGEIVFDMLGDVYCLPAAAYLQSETRLSEQARLILAGVPHDADPHFSPDGKILVFRSDAELGVDNIWVTEWKGCESMNLGPISNDENVKDFDLSEALRYKDSDEFSLASGIKETPERKRRRLLREGRSTAQRVTNETYRFVSDARFHPSGSKLIATKWYTSSRSLGAGEGWIYELPKLGSEVAKDNGERAVGRTLPTGWGSEDYGSQQIGPEQFIWSGEDAVIYAKNVIDVDGTYQYSKDPHSGIYSIFRTNLTTKRTETLVSSSPGGASRPELSRDSRTLAFVRRRLHHLIDYLTNRDLKSGAVRNIWYGLSYDLTIISAPMGTYPSFAFTPNDDAIIIWAAGKLWHVPLSVDASGEKVLGGEPQTIPFKARIEKRLAPTRTSKSDLLALEVADTQRLHALIDLAVADDGSRIAFQGAGVSYYLDFDPLSPMKTSTPARIPVLHVSEPYYSPSFIPGNNDLVVHARWSDRNLTTFELADISSKNAYELSGLPLGRYIHPVFCGCPGNSRKIAFIKAAGDYLSGSIIATAEPGLYIGDITLPDSLVDAGLSIPIKNVQHLRTDISVGDRTMMKFLYGNKQLLVHQSDRTFVIDLEGGPNAFGDYNHTTIAEGRFTSEVVVPIKQDKVAFVDNFNVFVTDIENVGDSLLWSKPDNATKGIARVSLDGGHDVQWDAAGKRLFWLLGPYLHSVEISRLSECSSKVKSDAMRFGIDCIKNLLDIRELEVTYSTDIARLKDEAKAISRSRGADAQDAEVYAIRNATVLAMNHGLLEDDLLDSANVIIRGGIIEAVGSSSEVEIPHGATILEAQGAFIVPGFIDVHAHWNGFGSSFPSKSWELQTFLAYGVTTLHNPSSDNVLGFVERARVESGQMVGPRIFHTGDVIYGAGAGGIHNTVADLIDARSALIRIKAEGGPASFSYKNYNQPSRASRQRLLLEAQNLSMLCFPEGGMNQDWNIAYIIDAETTGMTTVEHALPVPELYDDVLILYALSGTGATPTHIVNYGGVMGEQYLWAHEQVANDPKLRSFTRHDILESVIETTSRPIDSFQLFNTSASIAKMVKKGLKTHIASGGLTPYETLRAATRDAAVTLGLYDFLGSLTPGKLADLLVYKPGAKPLEDIEETQEIRYVMRGGRVWDAETMVEEWPLKGKKSLMPVINAD</sequence>
<dbReference type="SUPFAM" id="SSF51556">
    <property type="entry name" value="Metallo-dependent hydrolases"/>
    <property type="match status" value="1"/>
</dbReference>